<dbReference type="AlphaFoldDB" id="A0A7X5XUL2"/>
<dbReference type="RefSeq" id="WP_167922930.1">
    <property type="nucleotide sequence ID" value="NZ_JAATIT010000007.1"/>
</dbReference>
<keyword evidence="4" id="KW-1185">Reference proteome</keyword>
<dbReference type="Pfam" id="PF12146">
    <property type="entry name" value="Hydrolase_4"/>
    <property type="match status" value="1"/>
</dbReference>
<accession>A0A7X5XUL2</accession>
<dbReference type="Proteomes" id="UP000535078">
    <property type="component" value="Unassembled WGS sequence"/>
</dbReference>
<dbReference type="InterPro" id="IPR053145">
    <property type="entry name" value="AB_hydrolase_Est10"/>
</dbReference>
<comment type="caution">
    <text evidence="3">The sequence shown here is derived from an EMBL/GenBank/DDBJ whole genome shotgun (WGS) entry which is preliminary data.</text>
</comment>
<reference evidence="3 4" key="1">
    <citation type="submission" date="2020-03" db="EMBL/GenBank/DDBJ databases">
        <title>Genomic Encyclopedia of Type Strains, Phase IV (KMG-IV): sequencing the most valuable type-strain genomes for metagenomic binning, comparative biology and taxonomic classification.</title>
        <authorList>
            <person name="Goeker M."/>
        </authorList>
    </citation>
    <scope>NUCLEOTIDE SEQUENCE [LARGE SCALE GENOMIC DNA]</scope>
    <source>
        <strain evidence="3 4">DSM 25229</strain>
    </source>
</reference>
<dbReference type="InterPro" id="IPR029058">
    <property type="entry name" value="AB_hydrolase_fold"/>
</dbReference>
<evidence type="ECO:0000259" key="2">
    <source>
        <dbReference type="Pfam" id="PF12146"/>
    </source>
</evidence>
<name>A0A7X5XUL2_9SPHN</name>
<organism evidence="3 4">
    <name type="scientific">Sphingopyxis italica</name>
    <dbReference type="NCBI Taxonomy" id="1129133"/>
    <lineage>
        <taxon>Bacteria</taxon>
        <taxon>Pseudomonadati</taxon>
        <taxon>Pseudomonadota</taxon>
        <taxon>Alphaproteobacteria</taxon>
        <taxon>Sphingomonadales</taxon>
        <taxon>Sphingomonadaceae</taxon>
        <taxon>Sphingopyxis</taxon>
    </lineage>
</organism>
<evidence type="ECO:0000313" key="3">
    <source>
        <dbReference type="EMBL" id="NJB91575.1"/>
    </source>
</evidence>
<keyword evidence="1" id="KW-0732">Signal</keyword>
<proteinExistence type="predicted"/>
<dbReference type="PANTHER" id="PTHR43265:SF1">
    <property type="entry name" value="ESTERASE ESTD"/>
    <property type="match status" value="1"/>
</dbReference>
<feature type="domain" description="Serine aminopeptidase S33" evidence="2">
    <location>
        <begin position="129"/>
        <end position="225"/>
    </location>
</feature>
<evidence type="ECO:0000313" key="4">
    <source>
        <dbReference type="Proteomes" id="UP000535078"/>
    </source>
</evidence>
<evidence type="ECO:0000256" key="1">
    <source>
        <dbReference type="SAM" id="SignalP"/>
    </source>
</evidence>
<dbReference type="SUPFAM" id="SSF53474">
    <property type="entry name" value="alpha/beta-Hydrolases"/>
    <property type="match status" value="1"/>
</dbReference>
<gene>
    <name evidence="3" type="ORF">GGR90_003787</name>
</gene>
<sequence>MARAALIAALLMATPTAAAESDCAQGAYRLSDGGVIDVAAASEGALRWRGLDGASGELKRDGDHWAGTTGWTGRPDGLTVRFDCAAKTMQFGERKGQQIAFETRETSFTSHGTQLVGRLVMPPGDGPVPIVVLLHGAEFSSARDSNSLQRMLPAAGIGAFVYDKRGTGASGDKYTQVFSLLADDAVAALAETRRMAGARGTRFGFQGPSQGGWIAPLAATRTQVDFLIVSFGLAVSVADEDREAIAFQMGLKGYGPDVIAKAQEIGAAATRVFESVVAGETIEGIDELDSVRTRYRNAPWYKDVHGNFTHVILDMTAEEIRAKAPAYAFGTPVHYDPMPTLRAVRVPQLWALGGQDIDAPAGETARRIKGLIAAGQPITLAVFPKAEHGMTEFETAPDGSRVSTRFTPGYFRLLIDYARGAPLASAYGDAEITRPAAKK</sequence>
<dbReference type="InterPro" id="IPR022742">
    <property type="entry name" value="Hydrolase_4"/>
</dbReference>
<dbReference type="PANTHER" id="PTHR43265">
    <property type="entry name" value="ESTERASE ESTD"/>
    <property type="match status" value="1"/>
</dbReference>
<protein>
    <recommendedName>
        <fullName evidence="2">Serine aminopeptidase S33 domain-containing protein</fullName>
    </recommendedName>
</protein>
<dbReference type="EMBL" id="JAATIT010000007">
    <property type="protein sequence ID" value="NJB91575.1"/>
    <property type="molecule type" value="Genomic_DNA"/>
</dbReference>
<feature type="signal peptide" evidence="1">
    <location>
        <begin position="1"/>
        <end position="19"/>
    </location>
</feature>
<dbReference type="Gene3D" id="3.40.50.1820">
    <property type="entry name" value="alpha/beta hydrolase"/>
    <property type="match status" value="1"/>
</dbReference>
<feature type="chain" id="PRO_5031274538" description="Serine aminopeptidase S33 domain-containing protein" evidence="1">
    <location>
        <begin position="20"/>
        <end position="439"/>
    </location>
</feature>
<dbReference type="GO" id="GO:0052689">
    <property type="term" value="F:carboxylic ester hydrolase activity"/>
    <property type="evidence" value="ECO:0007669"/>
    <property type="project" value="TreeGrafter"/>
</dbReference>